<evidence type="ECO:0000259" key="1">
    <source>
        <dbReference type="PROSITE" id="PS51819"/>
    </source>
</evidence>
<dbReference type="PANTHER" id="PTHR33993:SF10">
    <property type="entry name" value="CONSERVED PROTEIN"/>
    <property type="match status" value="1"/>
</dbReference>
<evidence type="ECO:0000313" key="3">
    <source>
        <dbReference type="Proteomes" id="UP000649259"/>
    </source>
</evidence>
<evidence type="ECO:0000313" key="2">
    <source>
        <dbReference type="EMBL" id="GHI63521.1"/>
    </source>
</evidence>
<feature type="domain" description="VOC" evidence="1">
    <location>
        <begin position="26"/>
        <end position="139"/>
    </location>
</feature>
<organism evidence="2 3">
    <name type="scientific">Streptomyces asoensis</name>
    <dbReference type="NCBI Taxonomy" id="249586"/>
    <lineage>
        <taxon>Bacteria</taxon>
        <taxon>Bacillati</taxon>
        <taxon>Actinomycetota</taxon>
        <taxon>Actinomycetes</taxon>
        <taxon>Kitasatosporales</taxon>
        <taxon>Streptomycetaceae</taxon>
        <taxon>Streptomyces</taxon>
    </lineage>
</organism>
<feature type="domain" description="VOC" evidence="1">
    <location>
        <begin position="153"/>
        <end position="275"/>
    </location>
</feature>
<dbReference type="EMBL" id="BNEB01000005">
    <property type="protein sequence ID" value="GHI63521.1"/>
    <property type="molecule type" value="Genomic_DNA"/>
</dbReference>
<dbReference type="InterPro" id="IPR037523">
    <property type="entry name" value="VOC_core"/>
</dbReference>
<dbReference type="SUPFAM" id="SSF54593">
    <property type="entry name" value="Glyoxalase/Bleomycin resistance protein/Dihydroxybiphenyl dioxygenase"/>
    <property type="match status" value="2"/>
</dbReference>
<dbReference type="InterPro" id="IPR004360">
    <property type="entry name" value="Glyas_Fos-R_dOase_dom"/>
</dbReference>
<dbReference type="InterPro" id="IPR029068">
    <property type="entry name" value="Glyas_Bleomycin-R_OHBP_Dase"/>
</dbReference>
<accession>A0ABQ3S5W6</accession>
<reference evidence="3" key="1">
    <citation type="submission" date="2023-07" db="EMBL/GenBank/DDBJ databases">
        <title>Whole genome shotgun sequence of Streptomyces cacaoi subsp. asoensis NBRC 13813.</title>
        <authorList>
            <person name="Komaki H."/>
            <person name="Tamura T."/>
        </authorList>
    </citation>
    <scope>NUCLEOTIDE SEQUENCE [LARGE SCALE GENOMIC DNA]</scope>
    <source>
        <strain evidence="3">NBRC 13813</strain>
    </source>
</reference>
<name>A0ABQ3S5W6_9ACTN</name>
<keyword evidence="3" id="KW-1185">Reference proteome</keyword>
<sequence length="279" mass="29132">MGIVAPPGSSLVQEKPMLDTAFVTGSPNWLDLGSPDTDAAAAFYGAVLGWQFESAGPQAGGYGFFRIDGKTVAALGPLTGEGARSAWMVHFKTEDIEETVSAVTAGGGSVRAQPLDVMGEGRLAQVTDPQGAEFALWQPGRTAGLDLTSAPGALLWVELHVPDPVADITFYRGLFGWRSQDMETPGMTYRVLSVRDGDQQAASFGGAAPLGDGAGGGVERPRWVPYFHATDVDSVVTSATAHGGSVLMPAADVPDVGRIAWLADPFGAVFALLRPDPRM</sequence>
<gene>
    <name evidence="2" type="ORF">Saso_51710</name>
</gene>
<comment type="caution">
    <text evidence="2">The sequence shown here is derived from an EMBL/GenBank/DDBJ whole genome shotgun (WGS) entry which is preliminary data.</text>
</comment>
<dbReference type="InterPro" id="IPR052164">
    <property type="entry name" value="Anthracycline_SecMetBiosynth"/>
</dbReference>
<dbReference type="CDD" id="cd07247">
    <property type="entry name" value="SgaA_N_like"/>
    <property type="match status" value="2"/>
</dbReference>
<proteinExistence type="predicted"/>
<dbReference type="Gene3D" id="3.10.180.10">
    <property type="entry name" value="2,3-Dihydroxybiphenyl 1,2-Dioxygenase, domain 1"/>
    <property type="match status" value="2"/>
</dbReference>
<dbReference type="PROSITE" id="PS51819">
    <property type="entry name" value="VOC"/>
    <property type="match status" value="2"/>
</dbReference>
<dbReference type="Pfam" id="PF00903">
    <property type="entry name" value="Glyoxalase"/>
    <property type="match status" value="2"/>
</dbReference>
<protein>
    <submittedName>
        <fullName evidence="2">Hydroxylase</fullName>
    </submittedName>
</protein>
<dbReference type="PANTHER" id="PTHR33993">
    <property type="entry name" value="GLYOXALASE-RELATED"/>
    <property type="match status" value="1"/>
</dbReference>
<dbReference type="Proteomes" id="UP000649259">
    <property type="component" value="Unassembled WGS sequence"/>
</dbReference>